<accession>A0ACC7P650</accession>
<evidence type="ECO:0000313" key="2">
    <source>
        <dbReference type="Proteomes" id="UP001637618"/>
    </source>
</evidence>
<proteinExistence type="predicted"/>
<dbReference type="Proteomes" id="UP001637618">
    <property type="component" value="Unassembled WGS sequence"/>
</dbReference>
<sequence length="356" mass="38924">MSRFVFLFLLTGLFSSASYAVCYSGVTRYGPDILIDLSDKLSERNRVWTQTISSNFGSFGFNCTTESIFEYNFPMSDRSKVIAVGLDDGKHWIRAEVIDPIQNRTLRSGDHVSSELSTPFTLRFTLMDGGDPRLKVSGNTGRFNNVAIARDTSGMTFWETIGSWVAFLGKVVVWVASLFQHWPLDQRDMFSQNLTITYTPKMATCNFNNAGLMVNLPKIGIAQLTKISQPGYTPFTLNFSCSNLLANGSTDRAIDMFLSSNNLLSSDNSVLMSNSPGAAQGVGIKVTKRETPNAPVVFSTSTLNRGNATSIFSAAAGAVVESNFSIGMGAYYFPYSPAQLTSGEVRATATLNIIYQ</sequence>
<organism evidence="1 2">
    <name type="scientific">Pseudomonas imrae</name>
    <dbReference type="NCBI Taxonomy" id="2992837"/>
    <lineage>
        <taxon>Bacteria</taxon>
        <taxon>Pseudomonadati</taxon>
        <taxon>Pseudomonadota</taxon>
        <taxon>Gammaproteobacteria</taxon>
        <taxon>Pseudomonadales</taxon>
        <taxon>Pseudomonadaceae</taxon>
        <taxon>Pseudomonas</taxon>
    </lineage>
</organism>
<reference evidence="1" key="1">
    <citation type="submission" date="2022-11" db="EMBL/GenBank/DDBJ databases">
        <title>Draft genome sequences of strains of Pseudomonas imrae sp. nov.</title>
        <authorList>
            <person name="Salva Serra F."/>
            <person name="Nimje P."/>
            <person name="Moore E.R.B."/>
            <person name="Marathe N.P."/>
        </authorList>
    </citation>
    <scope>NUCLEOTIDE SEQUENCE</scope>
    <source>
        <strain evidence="1">15FMM2</strain>
    </source>
</reference>
<keyword evidence="2" id="KW-1185">Reference proteome</keyword>
<gene>
    <name evidence="1" type="ORF">OOJ96_00180</name>
</gene>
<evidence type="ECO:0000313" key="1">
    <source>
        <dbReference type="EMBL" id="MFO2475824.1"/>
    </source>
</evidence>
<dbReference type="EMBL" id="JAPEQY010000001">
    <property type="protein sequence ID" value="MFO2475824.1"/>
    <property type="molecule type" value="Genomic_DNA"/>
</dbReference>
<protein>
    <submittedName>
        <fullName evidence="1">Fimbrial protein</fullName>
    </submittedName>
</protein>
<comment type="caution">
    <text evidence="1">The sequence shown here is derived from an EMBL/GenBank/DDBJ whole genome shotgun (WGS) entry which is preliminary data.</text>
</comment>
<name>A0ACC7P650_9PSED</name>